<accession>A0AAN8QAW6</accession>
<name>A0AAN8QAW6_9TELE</name>
<sequence>MDTDVKSLARYKQGGDQTPAWLVALWKAVPGPTLTGRFHYVWICWCRVRAKEREQDRAKMGISFSLWIAPGGQDHQDFQGGQGFRPPLAQKNL</sequence>
<evidence type="ECO:0000313" key="2">
    <source>
        <dbReference type="EMBL" id="KAK6292956.1"/>
    </source>
</evidence>
<protein>
    <submittedName>
        <fullName evidence="2">Uncharacterized protein</fullName>
    </submittedName>
</protein>
<gene>
    <name evidence="2" type="ORF">J4Q44_G00364570</name>
</gene>
<evidence type="ECO:0000256" key="1">
    <source>
        <dbReference type="SAM" id="MobiDB-lite"/>
    </source>
</evidence>
<organism evidence="2 3">
    <name type="scientific">Coregonus suidteri</name>
    <dbReference type="NCBI Taxonomy" id="861788"/>
    <lineage>
        <taxon>Eukaryota</taxon>
        <taxon>Metazoa</taxon>
        <taxon>Chordata</taxon>
        <taxon>Craniata</taxon>
        <taxon>Vertebrata</taxon>
        <taxon>Euteleostomi</taxon>
        <taxon>Actinopterygii</taxon>
        <taxon>Neopterygii</taxon>
        <taxon>Teleostei</taxon>
        <taxon>Protacanthopterygii</taxon>
        <taxon>Salmoniformes</taxon>
        <taxon>Salmonidae</taxon>
        <taxon>Coregoninae</taxon>
        <taxon>Coregonus</taxon>
    </lineage>
</organism>
<feature type="region of interest" description="Disordered" evidence="1">
    <location>
        <begin position="73"/>
        <end position="93"/>
    </location>
</feature>
<comment type="caution">
    <text evidence="2">The sequence shown here is derived from an EMBL/GenBank/DDBJ whole genome shotgun (WGS) entry which is preliminary data.</text>
</comment>
<dbReference type="Proteomes" id="UP001356427">
    <property type="component" value="Unassembled WGS sequence"/>
</dbReference>
<dbReference type="EMBL" id="JAGTTL010000037">
    <property type="protein sequence ID" value="KAK6292956.1"/>
    <property type="molecule type" value="Genomic_DNA"/>
</dbReference>
<evidence type="ECO:0000313" key="3">
    <source>
        <dbReference type="Proteomes" id="UP001356427"/>
    </source>
</evidence>
<keyword evidence="3" id="KW-1185">Reference proteome</keyword>
<dbReference type="AlphaFoldDB" id="A0AAN8QAW6"/>
<reference evidence="2 3" key="1">
    <citation type="submission" date="2021-04" db="EMBL/GenBank/DDBJ databases">
        <authorList>
            <person name="De Guttry C."/>
            <person name="Zahm M."/>
            <person name="Klopp C."/>
            <person name="Cabau C."/>
            <person name="Louis A."/>
            <person name="Berthelot C."/>
            <person name="Parey E."/>
            <person name="Roest Crollius H."/>
            <person name="Montfort J."/>
            <person name="Robinson-Rechavi M."/>
            <person name="Bucao C."/>
            <person name="Bouchez O."/>
            <person name="Gislard M."/>
            <person name="Lluch J."/>
            <person name="Milhes M."/>
            <person name="Lampietro C."/>
            <person name="Lopez Roques C."/>
            <person name="Donnadieu C."/>
            <person name="Braasch I."/>
            <person name="Desvignes T."/>
            <person name="Postlethwait J."/>
            <person name="Bobe J."/>
            <person name="Wedekind C."/>
            <person name="Guiguen Y."/>
        </authorList>
    </citation>
    <scope>NUCLEOTIDE SEQUENCE [LARGE SCALE GENOMIC DNA]</scope>
    <source>
        <strain evidence="2">Cs_M1</strain>
        <tissue evidence="2">Blood</tissue>
    </source>
</reference>
<proteinExistence type="predicted"/>